<dbReference type="Proteomes" id="UP000008522">
    <property type="component" value="Chromosome"/>
</dbReference>
<evidence type="ECO:0000256" key="9">
    <source>
        <dbReference type="ARBA" id="ARBA00023251"/>
    </source>
</evidence>
<feature type="transmembrane region" description="Helical" evidence="10">
    <location>
        <begin position="63"/>
        <end position="84"/>
    </location>
</feature>
<evidence type="ECO:0000256" key="5">
    <source>
        <dbReference type="ARBA" id="ARBA00022475"/>
    </source>
</evidence>
<protein>
    <recommendedName>
        <fullName evidence="3">Multidrug export protein MepA</fullName>
    </recommendedName>
</protein>
<dbReference type="GO" id="GO:0046677">
    <property type="term" value="P:response to antibiotic"/>
    <property type="evidence" value="ECO:0007669"/>
    <property type="project" value="UniProtKB-KW"/>
</dbReference>
<dbReference type="PANTHER" id="PTHR43823">
    <property type="entry name" value="SPORULATION PROTEIN YKVU"/>
    <property type="match status" value="1"/>
</dbReference>
<dbReference type="InterPro" id="IPR051327">
    <property type="entry name" value="MATE_MepA_subfamily"/>
</dbReference>
<sequence length="468" mass="51307">MSNEAVLDNNNLKSNELGNKPVGKLLFQLALPAIAAQIINVLYNVVDRMYIGHIPDIGAKALTGVGVTMPVIMAVSAFAYLISMGGSPRASIMMGKQDYDKAEEIVGNCAMTLIIISVTLTIILLLFSKPLLMVFGASENTIIYALRYLRIYSIGTIFVQLALGLNAFITAQGKAKTSMFTVLIGAVTNIILDPIFIFVFNMDVRGAALATIISQAISCIWILSFMTSKRTVLKLKLKNLKISPNVILPCLALGFSPFIMQFTESILFVSFNTSLLKYGGDLAVGAMTILSSIMQFSFLPIMGLTQGAQPIISYNYGANNLNRVKSAFKILLISCLSFSFLMWFISEFFPYVFVRIFTSDEELINYAIWALKIYMAASLIFGAQTACQQTFVALGNAKISAFLAILRKVILLIPLIFILPIFMENKVMAVLLAEPIADFLAVCTTVTLFTISFKKLMSINANDKLATK</sequence>
<comment type="similarity">
    <text evidence="2">Belongs to the multi antimicrobial extrusion (MATE) (TC 2.A.66.1) family. MepA subfamily.</text>
</comment>
<feature type="transmembrane region" description="Helical" evidence="10">
    <location>
        <begin position="105"/>
        <end position="128"/>
    </location>
</feature>
<evidence type="ECO:0000256" key="10">
    <source>
        <dbReference type="SAM" id="Phobius"/>
    </source>
</evidence>
<dbReference type="AlphaFoldDB" id="G0EL07"/>
<feature type="transmembrane region" description="Helical" evidence="10">
    <location>
        <begin position="428"/>
        <end position="451"/>
    </location>
</feature>
<dbReference type="PIRSF" id="PIRSF006603">
    <property type="entry name" value="DinF"/>
    <property type="match status" value="1"/>
</dbReference>
<dbReference type="GO" id="GO:0042910">
    <property type="term" value="F:xenobiotic transmembrane transporter activity"/>
    <property type="evidence" value="ECO:0007669"/>
    <property type="project" value="InterPro"/>
</dbReference>
<evidence type="ECO:0000256" key="2">
    <source>
        <dbReference type="ARBA" id="ARBA00008417"/>
    </source>
</evidence>
<dbReference type="InterPro" id="IPR048279">
    <property type="entry name" value="MdtK-like"/>
</dbReference>
<keyword evidence="9" id="KW-0046">Antibiotic resistance</keyword>
<keyword evidence="8 10" id="KW-0472">Membrane</keyword>
<evidence type="ECO:0000313" key="12">
    <source>
        <dbReference type="Proteomes" id="UP000008522"/>
    </source>
</evidence>
<feature type="transmembrane region" description="Helical" evidence="10">
    <location>
        <begin position="399"/>
        <end position="422"/>
    </location>
</feature>
<feature type="transmembrane region" description="Helical" evidence="10">
    <location>
        <begin position="206"/>
        <end position="225"/>
    </location>
</feature>
<dbReference type="InterPro" id="IPR002528">
    <property type="entry name" value="MATE_fam"/>
</dbReference>
<dbReference type="eggNOG" id="COG0534">
    <property type="taxonomic scope" value="Bacteria"/>
</dbReference>
<feature type="transmembrane region" description="Helical" evidence="10">
    <location>
        <begin position="180"/>
        <end position="200"/>
    </location>
</feature>
<dbReference type="InterPro" id="IPR045070">
    <property type="entry name" value="MATE_MepA-like"/>
</dbReference>
<keyword evidence="4" id="KW-0813">Transport</keyword>
<dbReference type="RefSeq" id="WP_014488481.1">
    <property type="nucleotide sequence ID" value="NC_017243.1"/>
</dbReference>
<feature type="transmembrane region" description="Helical" evidence="10">
    <location>
        <begin position="283"/>
        <end position="305"/>
    </location>
</feature>
<evidence type="ECO:0000256" key="1">
    <source>
        <dbReference type="ARBA" id="ARBA00004651"/>
    </source>
</evidence>
<dbReference type="OrthoDB" id="9811110at2"/>
<keyword evidence="7 10" id="KW-1133">Transmembrane helix</keyword>
<gene>
    <name evidence="11" type="ordered locus">Bint_2047</name>
</gene>
<evidence type="ECO:0000256" key="4">
    <source>
        <dbReference type="ARBA" id="ARBA00022448"/>
    </source>
</evidence>
<feature type="transmembrane region" description="Helical" evidence="10">
    <location>
        <begin position="148"/>
        <end position="168"/>
    </location>
</feature>
<dbReference type="GeneID" id="44970564"/>
<evidence type="ECO:0000256" key="6">
    <source>
        <dbReference type="ARBA" id="ARBA00022692"/>
    </source>
</evidence>
<evidence type="ECO:0000313" key="11">
    <source>
        <dbReference type="EMBL" id="AEM22663.1"/>
    </source>
</evidence>
<dbReference type="NCBIfam" id="TIGR00797">
    <property type="entry name" value="matE"/>
    <property type="match status" value="1"/>
</dbReference>
<dbReference type="PANTHER" id="PTHR43823:SF3">
    <property type="entry name" value="MULTIDRUG EXPORT PROTEIN MEPA"/>
    <property type="match status" value="1"/>
</dbReference>
<organism evidence="11 12">
    <name type="scientific">Brachyspira intermedia (strain ATCC 51140 / PWS/A)</name>
    <name type="common">Serpulina intermedia</name>
    <dbReference type="NCBI Taxonomy" id="1045858"/>
    <lineage>
        <taxon>Bacteria</taxon>
        <taxon>Pseudomonadati</taxon>
        <taxon>Spirochaetota</taxon>
        <taxon>Spirochaetia</taxon>
        <taxon>Brachyspirales</taxon>
        <taxon>Brachyspiraceae</taxon>
        <taxon>Brachyspira</taxon>
    </lineage>
</organism>
<dbReference type="KEGG" id="bip:Bint_2047"/>
<dbReference type="HOGENOM" id="CLU_012893_0_0_12"/>
<keyword evidence="12" id="KW-1185">Reference proteome</keyword>
<evidence type="ECO:0000256" key="8">
    <source>
        <dbReference type="ARBA" id="ARBA00023136"/>
    </source>
</evidence>
<feature type="transmembrane region" description="Helical" evidence="10">
    <location>
        <begin position="366"/>
        <end position="387"/>
    </location>
</feature>
<dbReference type="GO" id="GO:0005886">
    <property type="term" value="C:plasma membrane"/>
    <property type="evidence" value="ECO:0007669"/>
    <property type="project" value="UniProtKB-SubCell"/>
</dbReference>
<comment type="subcellular location">
    <subcellularLocation>
        <location evidence="1">Cell membrane</location>
        <topology evidence="1">Multi-pass membrane protein</topology>
    </subcellularLocation>
</comment>
<dbReference type="GO" id="GO:0015297">
    <property type="term" value="F:antiporter activity"/>
    <property type="evidence" value="ECO:0007669"/>
    <property type="project" value="InterPro"/>
</dbReference>
<keyword evidence="5" id="KW-1003">Cell membrane</keyword>
<accession>G0EL07</accession>
<dbReference type="PATRIC" id="fig|1045858.4.peg.2050"/>
<evidence type="ECO:0000256" key="3">
    <source>
        <dbReference type="ARBA" id="ARBA00022106"/>
    </source>
</evidence>
<keyword evidence="6 10" id="KW-0812">Transmembrane</keyword>
<evidence type="ECO:0000256" key="7">
    <source>
        <dbReference type="ARBA" id="ARBA00022989"/>
    </source>
</evidence>
<dbReference type="Pfam" id="PF01554">
    <property type="entry name" value="MatE"/>
    <property type="match status" value="2"/>
</dbReference>
<proteinExistence type="inferred from homology"/>
<dbReference type="EMBL" id="CP002874">
    <property type="protein sequence ID" value="AEM22663.1"/>
    <property type="molecule type" value="Genomic_DNA"/>
</dbReference>
<name>G0EL07_BRAIP</name>
<feature type="transmembrane region" description="Helical" evidence="10">
    <location>
        <begin position="326"/>
        <end position="346"/>
    </location>
</feature>
<dbReference type="CDD" id="cd13143">
    <property type="entry name" value="MATE_MepA_like"/>
    <property type="match status" value="1"/>
</dbReference>
<feature type="transmembrane region" description="Helical" evidence="10">
    <location>
        <begin position="246"/>
        <end position="271"/>
    </location>
</feature>
<feature type="transmembrane region" description="Helical" evidence="10">
    <location>
        <begin position="25"/>
        <end position="43"/>
    </location>
</feature>
<reference evidence="11 12" key="1">
    <citation type="journal article" date="2011" name="BMC Genomics">
        <title>Complete genome sequence of Brachyspira intermedia reveals unique genomic features in Brachyspira species and phage-mediated horizontal gene transfer.</title>
        <authorList>
            <person name="Hafstrom T."/>
            <person name="Jansson D.S."/>
            <person name="Segerman B."/>
        </authorList>
    </citation>
    <scope>NUCLEOTIDE SEQUENCE [LARGE SCALE GENOMIC DNA]</scope>
    <source>
        <strain evidence="12">ATCC 51140 / PWS/A</strain>
    </source>
</reference>